<dbReference type="Proteomes" id="UP000198287">
    <property type="component" value="Unassembled WGS sequence"/>
</dbReference>
<sequence>MSLCQSIGEKDKWTRDQYCDVAGKEILDTPAGSQTRSRGGDMRQIGLQSSLLNGIGRHLSKASFANNNSLVVVVFVFHSVSAVHSHAHHHGNTSATAAAGG</sequence>
<evidence type="ECO:0000313" key="1">
    <source>
        <dbReference type="EMBL" id="OXA40467.1"/>
    </source>
</evidence>
<comment type="caution">
    <text evidence="1">The sequence shown here is derived from an EMBL/GenBank/DDBJ whole genome shotgun (WGS) entry which is preliminary data.</text>
</comment>
<evidence type="ECO:0000313" key="2">
    <source>
        <dbReference type="Proteomes" id="UP000198287"/>
    </source>
</evidence>
<gene>
    <name evidence="1" type="ORF">Fcan01_24727</name>
</gene>
<accession>A0A226D6V7</accession>
<proteinExistence type="predicted"/>
<organism evidence="1 2">
    <name type="scientific">Folsomia candida</name>
    <name type="common">Springtail</name>
    <dbReference type="NCBI Taxonomy" id="158441"/>
    <lineage>
        <taxon>Eukaryota</taxon>
        <taxon>Metazoa</taxon>
        <taxon>Ecdysozoa</taxon>
        <taxon>Arthropoda</taxon>
        <taxon>Hexapoda</taxon>
        <taxon>Collembola</taxon>
        <taxon>Entomobryomorpha</taxon>
        <taxon>Isotomoidea</taxon>
        <taxon>Isotomidae</taxon>
        <taxon>Proisotominae</taxon>
        <taxon>Folsomia</taxon>
    </lineage>
</organism>
<reference evidence="1 2" key="1">
    <citation type="submission" date="2015-12" db="EMBL/GenBank/DDBJ databases">
        <title>The genome of Folsomia candida.</title>
        <authorList>
            <person name="Faddeeva A."/>
            <person name="Derks M.F."/>
            <person name="Anvar Y."/>
            <person name="Smit S."/>
            <person name="Van Straalen N."/>
            <person name="Roelofs D."/>
        </authorList>
    </citation>
    <scope>NUCLEOTIDE SEQUENCE [LARGE SCALE GENOMIC DNA]</scope>
    <source>
        <strain evidence="1 2">VU population</strain>
        <tissue evidence="1">Whole body</tissue>
    </source>
</reference>
<name>A0A226D6V7_FOLCA</name>
<dbReference type="EMBL" id="LNIX01000033">
    <property type="protein sequence ID" value="OXA40467.1"/>
    <property type="molecule type" value="Genomic_DNA"/>
</dbReference>
<keyword evidence="2" id="KW-1185">Reference proteome</keyword>
<protein>
    <submittedName>
        <fullName evidence="1">Uncharacterized protein</fullName>
    </submittedName>
</protein>
<dbReference type="AlphaFoldDB" id="A0A226D6V7"/>